<evidence type="ECO:0000259" key="1">
    <source>
        <dbReference type="PROSITE" id="PS50943"/>
    </source>
</evidence>
<dbReference type="Pfam" id="PF13443">
    <property type="entry name" value="HTH_26"/>
    <property type="match status" value="1"/>
</dbReference>
<accession>A0A329TFZ9</accession>
<reference evidence="2 5" key="2">
    <citation type="journal article" date="2019" name="Nat. Med.">
        <title>A library of human gut bacterial isolates paired with longitudinal multiomics data enables mechanistic microbiome research.</title>
        <authorList>
            <person name="Poyet M."/>
            <person name="Groussin M."/>
            <person name="Gibbons S.M."/>
            <person name="Avila-Pacheco J."/>
            <person name="Jiang X."/>
            <person name="Kearney S.M."/>
            <person name="Perrotta A.R."/>
            <person name="Berdy B."/>
            <person name="Zhao S."/>
            <person name="Lieberman T.D."/>
            <person name="Swanson P.K."/>
            <person name="Smith M."/>
            <person name="Roesemann S."/>
            <person name="Alexander J.E."/>
            <person name="Rich S.A."/>
            <person name="Livny J."/>
            <person name="Vlamakis H."/>
            <person name="Clish C."/>
            <person name="Bullock K."/>
            <person name="Deik A."/>
            <person name="Scott J."/>
            <person name="Pierce K.A."/>
            <person name="Xavier R.J."/>
            <person name="Alm E.J."/>
        </authorList>
    </citation>
    <scope>NUCLEOTIDE SEQUENCE [LARGE SCALE GENOMIC DNA]</scope>
    <source>
        <strain evidence="2 5">BIOML-A1</strain>
    </source>
</reference>
<proteinExistence type="predicted"/>
<dbReference type="GO" id="GO:0003677">
    <property type="term" value="F:DNA binding"/>
    <property type="evidence" value="ECO:0007669"/>
    <property type="project" value="InterPro"/>
</dbReference>
<dbReference type="AlphaFoldDB" id="A0A329TFZ9"/>
<feature type="domain" description="HTH cro/C1-type" evidence="1">
    <location>
        <begin position="8"/>
        <end position="61"/>
    </location>
</feature>
<evidence type="ECO:0000313" key="2">
    <source>
        <dbReference type="EMBL" id="MSC64108.1"/>
    </source>
</evidence>
<sequence>MILDRVSVIAAMAKKNITIAELSSLSTVSISTIGAARCGRGITKNSAKRIASALDIPLEELTVKASE</sequence>
<dbReference type="SUPFAM" id="SSF47413">
    <property type="entry name" value="lambda repressor-like DNA-binding domains"/>
    <property type="match status" value="1"/>
</dbReference>
<dbReference type="InterPro" id="IPR001387">
    <property type="entry name" value="Cro/C1-type_HTH"/>
</dbReference>
<dbReference type="Proteomes" id="UP000251634">
    <property type="component" value="Unassembled WGS sequence"/>
</dbReference>
<gene>
    <name evidence="3" type="ORF">C4N25_11210</name>
    <name evidence="2" type="ORF">GKD95_12400</name>
</gene>
<evidence type="ECO:0000313" key="3">
    <source>
        <dbReference type="EMBL" id="RAW48334.1"/>
    </source>
</evidence>
<evidence type="ECO:0000313" key="5">
    <source>
        <dbReference type="Proteomes" id="UP000461506"/>
    </source>
</evidence>
<dbReference type="InterPro" id="IPR010982">
    <property type="entry name" value="Lambda_DNA-bd_dom_sf"/>
</dbReference>
<organism evidence="3 4">
    <name type="scientific">Faecalibacterium prausnitzii</name>
    <dbReference type="NCBI Taxonomy" id="853"/>
    <lineage>
        <taxon>Bacteria</taxon>
        <taxon>Bacillati</taxon>
        <taxon>Bacillota</taxon>
        <taxon>Clostridia</taxon>
        <taxon>Eubacteriales</taxon>
        <taxon>Oscillospiraceae</taxon>
        <taxon>Faecalibacterium</taxon>
    </lineage>
</organism>
<dbReference type="EMBL" id="PRKZ01000009">
    <property type="protein sequence ID" value="RAW48334.1"/>
    <property type="molecule type" value="Genomic_DNA"/>
</dbReference>
<reference evidence="3 4" key="1">
    <citation type="submission" date="2018-02" db="EMBL/GenBank/DDBJ databases">
        <title>Complete genome sequencing of Faecalibacterium prausnitzii strains isolated from the human gut.</title>
        <authorList>
            <person name="Fitzgerald B.C."/>
            <person name="Shkoporov A.N."/>
            <person name="Ross P.R."/>
            <person name="Hill C."/>
        </authorList>
    </citation>
    <scope>NUCLEOTIDE SEQUENCE [LARGE SCALE GENOMIC DNA]</scope>
    <source>
        <strain evidence="3 4">APC942/8-14-2</strain>
    </source>
</reference>
<name>A0A329TFZ9_9FIRM</name>
<dbReference type="EMBL" id="WKQN01000015">
    <property type="protein sequence ID" value="MSC64108.1"/>
    <property type="molecule type" value="Genomic_DNA"/>
</dbReference>
<comment type="caution">
    <text evidence="3">The sequence shown here is derived from an EMBL/GenBank/DDBJ whole genome shotgun (WGS) entry which is preliminary data.</text>
</comment>
<evidence type="ECO:0000313" key="4">
    <source>
        <dbReference type="Proteomes" id="UP000251634"/>
    </source>
</evidence>
<dbReference type="Proteomes" id="UP000461506">
    <property type="component" value="Unassembled WGS sequence"/>
</dbReference>
<protein>
    <recommendedName>
        <fullName evidence="1">HTH cro/C1-type domain-containing protein</fullName>
    </recommendedName>
</protein>
<dbReference type="PROSITE" id="PS50943">
    <property type="entry name" value="HTH_CROC1"/>
    <property type="match status" value="1"/>
</dbReference>
<dbReference type="SMART" id="SM00530">
    <property type="entry name" value="HTH_XRE"/>
    <property type="match status" value="1"/>
</dbReference>
<dbReference type="Gene3D" id="1.10.260.40">
    <property type="entry name" value="lambda repressor-like DNA-binding domains"/>
    <property type="match status" value="1"/>
</dbReference>
<dbReference type="RefSeq" id="WP_112116139.1">
    <property type="nucleotide sequence ID" value="NZ_PRKZ01000009.1"/>
</dbReference>